<evidence type="ECO:0000256" key="3">
    <source>
        <dbReference type="ARBA" id="ARBA00022801"/>
    </source>
</evidence>
<keyword evidence="2" id="KW-0645">Protease</keyword>
<name>A0A0F8YUL0_9ZZZZ</name>
<comment type="caution">
    <text evidence="5">The sequence shown here is derived from an EMBL/GenBank/DDBJ whole genome shotgun (WGS) entry which is preliminary data.</text>
</comment>
<dbReference type="GO" id="GO:0008233">
    <property type="term" value="F:peptidase activity"/>
    <property type="evidence" value="ECO:0007669"/>
    <property type="project" value="UniProtKB-KW"/>
</dbReference>
<feature type="non-terminal residue" evidence="5">
    <location>
        <position position="1"/>
    </location>
</feature>
<dbReference type="EMBL" id="LAZR01064315">
    <property type="protein sequence ID" value="KKK57759.1"/>
    <property type="molecule type" value="Genomic_DNA"/>
</dbReference>
<sequence length="154" mass="17197">VPAIGLIKNLKKPSEEKGQLIGTVVFDESGNDPLALMVASKVRLGILSKGSVGFRVKMIEILEDQRDGTRLIHRKMELMEFSIVNIPANPAAQIQRQLDSQMMAANISEHYTQELFQDGEGRETSASETSNLEELFQHIPDEGKFNLERLFNGN</sequence>
<evidence type="ECO:0000256" key="1">
    <source>
        <dbReference type="ARBA" id="ARBA00022612"/>
    </source>
</evidence>
<dbReference type="GO" id="GO:0006508">
    <property type="term" value="P:proteolysis"/>
    <property type="evidence" value="ECO:0007669"/>
    <property type="project" value="UniProtKB-KW"/>
</dbReference>
<dbReference type="Pfam" id="PF04586">
    <property type="entry name" value="Peptidase_S78"/>
    <property type="match status" value="1"/>
</dbReference>
<evidence type="ECO:0000313" key="5">
    <source>
        <dbReference type="EMBL" id="KKK57759.1"/>
    </source>
</evidence>
<gene>
    <name evidence="5" type="ORF">LCGC14_3051260</name>
</gene>
<organism evidence="5">
    <name type="scientific">marine sediment metagenome</name>
    <dbReference type="NCBI Taxonomy" id="412755"/>
    <lineage>
        <taxon>unclassified sequences</taxon>
        <taxon>metagenomes</taxon>
        <taxon>ecological metagenomes</taxon>
    </lineage>
</organism>
<proteinExistence type="predicted"/>
<keyword evidence="3" id="KW-0378">Hydrolase</keyword>
<dbReference type="InterPro" id="IPR054613">
    <property type="entry name" value="Peptidase_S78_dom"/>
</dbReference>
<dbReference type="AlphaFoldDB" id="A0A0F8YUL0"/>
<reference evidence="5" key="1">
    <citation type="journal article" date="2015" name="Nature">
        <title>Complex archaea that bridge the gap between prokaryotes and eukaryotes.</title>
        <authorList>
            <person name="Spang A."/>
            <person name="Saw J.H."/>
            <person name="Jorgensen S.L."/>
            <person name="Zaremba-Niedzwiedzka K."/>
            <person name="Martijn J."/>
            <person name="Lind A.E."/>
            <person name="van Eijk R."/>
            <person name="Schleper C."/>
            <person name="Guy L."/>
            <person name="Ettema T.J."/>
        </authorList>
    </citation>
    <scope>NUCLEOTIDE SEQUENCE</scope>
</reference>
<evidence type="ECO:0000259" key="4">
    <source>
        <dbReference type="Pfam" id="PF04586"/>
    </source>
</evidence>
<feature type="domain" description="Prohead serine protease" evidence="4">
    <location>
        <begin position="31"/>
        <end position="97"/>
    </location>
</feature>
<accession>A0A0F8YUL0</accession>
<evidence type="ECO:0000256" key="2">
    <source>
        <dbReference type="ARBA" id="ARBA00022670"/>
    </source>
</evidence>
<protein>
    <recommendedName>
        <fullName evidence="4">Prohead serine protease domain-containing protein</fullName>
    </recommendedName>
</protein>
<keyword evidence="1" id="KW-1188">Viral release from host cell</keyword>